<accession>A0A7S4LPL4</accession>
<evidence type="ECO:0008006" key="2">
    <source>
        <dbReference type="Google" id="ProtNLM"/>
    </source>
</evidence>
<evidence type="ECO:0000313" key="1">
    <source>
        <dbReference type="EMBL" id="CAE0842144.1"/>
    </source>
</evidence>
<protein>
    <recommendedName>
        <fullName evidence="2">Beta-lactamase-related domain-containing protein</fullName>
    </recommendedName>
</protein>
<sequence>MPSLRFLGEHGALAQALTTPGTAVHHLGNSGRVVVRNQTASVLGWTCGNMVGRAQDVAQFFWDLLGPSGSRLLSEESLAFMRKYEPMTVGWGKLANVHYGAGLMAVQGALKPGGPGADWGFYEGHGGATYGFTSSQGFIPKASAAFSLVTNTGAGKYSAVATCRLLVALAESRGERAELGCGEVLLV</sequence>
<dbReference type="SUPFAM" id="SSF56601">
    <property type="entry name" value="beta-lactamase/transpeptidase-like"/>
    <property type="match status" value="1"/>
</dbReference>
<name>A0A7S4LPL4_OXYMA</name>
<reference evidence="1" key="1">
    <citation type="submission" date="2021-01" db="EMBL/GenBank/DDBJ databases">
        <authorList>
            <person name="Corre E."/>
            <person name="Pelletier E."/>
            <person name="Niang G."/>
            <person name="Scheremetjew M."/>
            <person name="Finn R."/>
            <person name="Kale V."/>
            <person name="Holt S."/>
            <person name="Cochrane G."/>
            <person name="Meng A."/>
            <person name="Brown T."/>
            <person name="Cohen L."/>
        </authorList>
    </citation>
    <scope>NUCLEOTIDE SEQUENCE</scope>
    <source>
        <strain evidence="1">LB1974</strain>
    </source>
</reference>
<dbReference type="EMBL" id="HBJB01001967">
    <property type="protein sequence ID" value="CAE0842144.1"/>
    <property type="molecule type" value="Transcribed_RNA"/>
</dbReference>
<dbReference type="AlphaFoldDB" id="A0A7S4LPL4"/>
<dbReference type="InterPro" id="IPR012338">
    <property type="entry name" value="Beta-lactam/transpept-like"/>
</dbReference>
<gene>
    <name evidence="1" type="ORF">OMAR00294_LOCUS1678</name>
</gene>
<organism evidence="1">
    <name type="scientific">Oxyrrhis marina</name>
    <name type="common">Dinoflagellate</name>
    <dbReference type="NCBI Taxonomy" id="2969"/>
    <lineage>
        <taxon>Eukaryota</taxon>
        <taxon>Sar</taxon>
        <taxon>Alveolata</taxon>
        <taxon>Dinophyceae</taxon>
        <taxon>Oxyrrhinales</taxon>
        <taxon>Oxyrrhinaceae</taxon>
        <taxon>Oxyrrhis</taxon>
    </lineage>
</organism>
<dbReference type="Gene3D" id="3.40.710.10">
    <property type="entry name" value="DD-peptidase/beta-lactamase superfamily"/>
    <property type="match status" value="1"/>
</dbReference>
<proteinExistence type="predicted"/>